<dbReference type="Pfam" id="PF07110">
    <property type="entry name" value="EthD"/>
    <property type="match status" value="1"/>
</dbReference>
<dbReference type="Proteomes" id="UP000030528">
    <property type="component" value="Unassembled WGS sequence"/>
</dbReference>
<feature type="domain" description="EthD" evidence="1">
    <location>
        <begin position="10"/>
        <end position="87"/>
    </location>
</feature>
<dbReference type="PANTHER" id="PTHR40260">
    <property type="entry name" value="BLR8190 PROTEIN"/>
    <property type="match status" value="1"/>
</dbReference>
<evidence type="ECO:0000259" key="1">
    <source>
        <dbReference type="Pfam" id="PF07110"/>
    </source>
</evidence>
<organism evidence="2 3">
    <name type="scientific">Pontibacillus halophilus JSM 076056 = DSM 19796</name>
    <dbReference type="NCBI Taxonomy" id="1385510"/>
    <lineage>
        <taxon>Bacteria</taxon>
        <taxon>Bacillati</taxon>
        <taxon>Bacillota</taxon>
        <taxon>Bacilli</taxon>
        <taxon>Bacillales</taxon>
        <taxon>Bacillaceae</taxon>
        <taxon>Pontibacillus</taxon>
    </lineage>
</organism>
<accession>A0A0A5I9P9</accession>
<proteinExistence type="predicted"/>
<dbReference type="InterPro" id="IPR009799">
    <property type="entry name" value="EthD_dom"/>
</dbReference>
<dbReference type="PANTHER" id="PTHR40260:SF2">
    <property type="entry name" value="BLR8190 PROTEIN"/>
    <property type="match status" value="1"/>
</dbReference>
<reference evidence="2 3" key="1">
    <citation type="submission" date="2013-08" db="EMBL/GenBank/DDBJ databases">
        <authorList>
            <person name="Huang J."/>
            <person name="Wang G."/>
        </authorList>
    </citation>
    <scope>NUCLEOTIDE SEQUENCE [LARGE SCALE GENOMIC DNA]</scope>
    <source>
        <strain evidence="2 3">JSM 076056</strain>
    </source>
</reference>
<protein>
    <recommendedName>
        <fullName evidence="1">EthD domain-containing protein</fullName>
    </recommendedName>
</protein>
<dbReference type="Gene3D" id="3.30.70.100">
    <property type="match status" value="1"/>
</dbReference>
<evidence type="ECO:0000313" key="3">
    <source>
        <dbReference type="Proteomes" id="UP000030528"/>
    </source>
</evidence>
<comment type="caution">
    <text evidence="2">The sequence shown here is derived from an EMBL/GenBank/DDBJ whole genome shotgun (WGS) entry which is preliminary data.</text>
</comment>
<dbReference type="eggNOG" id="COG3224">
    <property type="taxonomic scope" value="Bacteria"/>
</dbReference>
<keyword evidence="3" id="KW-1185">Reference proteome</keyword>
<name>A0A0A5I9P9_9BACI</name>
<dbReference type="EMBL" id="AVPE01000005">
    <property type="protein sequence ID" value="KGX92542.1"/>
    <property type="molecule type" value="Genomic_DNA"/>
</dbReference>
<dbReference type="STRING" id="1385510.GCA_000425205_01957"/>
<sequence>MAKIMVIYQQPTDVEGFEKHYQEVHMPLAQQVKGVVNASVNKVQQALGTEMNLYQIVEIEFNSMEDLQTAMQSDEWKKVEEDGQNLAQFLNEGPILTITN</sequence>
<dbReference type="RefSeq" id="WP_026800347.1">
    <property type="nucleotide sequence ID" value="NZ_AULI01000007.1"/>
</dbReference>
<dbReference type="NCBIfam" id="TIGR02118">
    <property type="entry name" value="EthD family reductase"/>
    <property type="match status" value="1"/>
</dbReference>
<dbReference type="SUPFAM" id="SSF54909">
    <property type="entry name" value="Dimeric alpha+beta barrel"/>
    <property type="match status" value="1"/>
</dbReference>
<gene>
    <name evidence="2" type="ORF">N781_14475</name>
</gene>
<evidence type="ECO:0000313" key="2">
    <source>
        <dbReference type="EMBL" id="KGX92542.1"/>
    </source>
</evidence>
<dbReference type="OrthoDB" id="5294870at2"/>
<dbReference type="GO" id="GO:0016491">
    <property type="term" value="F:oxidoreductase activity"/>
    <property type="evidence" value="ECO:0007669"/>
    <property type="project" value="InterPro"/>
</dbReference>
<dbReference type="AlphaFoldDB" id="A0A0A5I9P9"/>
<dbReference type="InterPro" id="IPR011008">
    <property type="entry name" value="Dimeric_a/b-barrel"/>
</dbReference>